<evidence type="ECO:0000256" key="1">
    <source>
        <dbReference type="SAM" id="MobiDB-lite"/>
    </source>
</evidence>
<dbReference type="EMBL" id="JBITYG010000007">
    <property type="protein sequence ID" value="MFI9103675.1"/>
    <property type="molecule type" value="Genomic_DNA"/>
</dbReference>
<accession>A0ABW8CB69</accession>
<feature type="region of interest" description="Disordered" evidence="1">
    <location>
        <begin position="1"/>
        <end position="20"/>
    </location>
</feature>
<sequence>MTQRFGEAMRLMRTRDPQRREDGFHQLLPHAAEHLDELLEQFAQEQDDQGLRCWLLELIGAARSPAALPTLAAQLNSPDEALRAWAAVGLTKLDTPEARTLLWKARANGTIT</sequence>
<dbReference type="SUPFAM" id="SSF48371">
    <property type="entry name" value="ARM repeat"/>
    <property type="match status" value="1"/>
</dbReference>
<name>A0ABW8CB69_9ACTN</name>
<protein>
    <submittedName>
        <fullName evidence="2">HEAT repeat domain-containing protein</fullName>
    </submittedName>
</protein>
<dbReference type="Pfam" id="PF13646">
    <property type="entry name" value="HEAT_2"/>
    <property type="match status" value="1"/>
</dbReference>
<keyword evidence="3" id="KW-1185">Reference proteome</keyword>
<dbReference type="Gene3D" id="1.25.10.10">
    <property type="entry name" value="Leucine-rich Repeat Variant"/>
    <property type="match status" value="1"/>
</dbReference>
<dbReference type="Proteomes" id="UP001614394">
    <property type="component" value="Unassembled WGS sequence"/>
</dbReference>
<dbReference type="InterPro" id="IPR011989">
    <property type="entry name" value="ARM-like"/>
</dbReference>
<proteinExistence type="predicted"/>
<dbReference type="RefSeq" id="WP_399653044.1">
    <property type="nucleotide sequence ID" value="NZ_JBITYG010000007.1"/>
</dbReference>
<comment type="caution">
    <text evidence="2">The sequence shown here is derived from an EMBL/GenBank/DDBJ whole genome shotgun (WGS) entry which is preliminary data.</text>
</comment>
<evidence type="ECO:0000313" key="2">
    <source>
        <dbReference type="EMBL" id="MFI9103675.1"/>
    </source>
</evidence>
<organism evidence="2 3">
    <name type="scientific">Streptomyces fildesensis</name>
    <dbReference type="NCBI Taxonomy" id="375757"/>
    <lineage>
        <taxon>Bacteria</taxon>
        <taxon>Bacillati</taxon>
        <taxon>Actinomycetota</taxon>
        <taxon>Actinomycetes</taxon>
        <taxon>Kitasatosporales</taxon>
        <taxon>Streptomycetaceae</taxon>
        <taxon>Streptomyces</taxon>
    </lineage>
</organism>
<gene>
    <name evidence="2" type="ORF">ACIGXA_24425</name>
</gene>
<dbReference type="InterPro" id="IPR016024">
    <property type="entry name" value="ARM-type_fold"/>
</dbReference>
<evidence type="ECO:0000313" key="3">
    <source>
        <dbReference type="Proteomes" id="UP001614394"/>
    </source>
</evidence>
<reference evidence="2 3" key="1">
    <citation type="submission" date="2024-10" db="EMBL/GenBank/DDBJ databases">
        <title>The Natural Products Discovery Center: Release of the First 8490 Sequenced Strains for Exploring Actinobacteria Biosynthetic Diversity.</title>
        <authorList>
            <person name="Kalkreuter E."/>
            <person name="Kautsar S.A."/>
            <person name="Yang D."/>
            <person name="Bader C.D."/>
            <person name="Teijaro C.N."/>
            <person name="Fluegel L."/>
            <person name="Davis C.M."/>
            <person name="Simpson J.R."/>
            <person name="Lauterbach L."/>
            <person name="Steele A.D."/>
            <person name="Gui C."/>
            <person name="Meng S."/>
            <person name="Li G."/>
            <person name="Viehrig K."/>
            <person name="Ye F."/>
            <person name="Su P."/>
            <person name="Kiefer A.F."/>
            <person name="Nichols A."/>
            <person name="Cepeda A.J."/>
            <person name="Yan W."/>
            <person name="Fan B."/>
            <person name="Jiang Y."/>
            <person name="Adhikari A."/>
            <person name="Zheng C.-J."/>
            <person name="Schuster L."/>
            <person name="Cowan T.M."/>
            <person name="Smanski M.J."/>
            <person name="Chevrette M.G."/>
            <person name="De Carvalho L.P.S."/>
            <person name="Shen B."/>
        </authorList>
    </citation>
    <scope>NUCLEOTIDE SEQUENCE [LARGE SCALE GENOMIC DNA]</scope>
    <source>
        <strain evidence="2 3">NPDC053399</strain>
    </source>
</reference>